<feature type="compositionally biased region" description="Basic and acidic residues" evidence="1">
    <location>
        <begin position="9"/>
        <end position="21"/>
    </location>
</feature>
<dbReference type="Proteomes" id="UP000270924">
    <property type="component" value="Unassembled WGS sequence"/>
</dbReference>
<accession>A0A3P7DQ66</accession>
<reference evidence="2 3" key="1">
    <citation type="submission" date="2018-11" db="EMBL/GenBank/DDBJ databases">
        <authorList>
            <consortium name="Pathogen Informatics"/>
        </authorList>
    </citation>
    <scope>NUCLEOTIDE SEQUENCE [LARGE SCALE GENOMIC DNA]</scope>
</reference>
<dbReference type="InterPro" id="IPR023346">
    <property type="entry name" value="Lysozyme-like_dom_sf"/>
</dbReference>
<dbReference type="Gene3D" id="1.10.530.10">
    <property type="match status" value="1"/>
</dbReference>
<evidence type="ECO:0000256" key="1">
    <source>
        <dbReference type="SAM" id="MobiDB-lite"/>
    </source>
</evidence>
<dbReference type="EMBL" id="UYWW01000670">
    <property type="protein sequence ID" value="VDM09056.1"/>
    <property type="molecule type" value="Genomic_DNA"/>
</dbReference>
<sequence length="1473" mass="164204">MPGLLTQKTDLKSLKYGHDRPGGGSSNQPYIKTDINSIDSNFNQIRLTRFDDGLITGGIIGATNASVTDTLRIGKFLTDVPKGPLFIIKQVGLQLSNPRLESKKLFANLPTTGRGFLNNVGNFIINTVNSIENAVGPTRVYNLGVNTIAQIPVNAFGGHIVRHGFLPIEDPRGPQSVYGLGSTIIKRYDDTENGLKIQFAFDQSKMFSDYSNPVLKKYSDISKQVDKQSFNGYGELIYRNSVDGIDGKVGYLLPTSHDKISYKNKLGETISFNKEWNGGTREIRVTSGRKDGINLTPLFTTKDKNIGSIKDSITIEGKKYNINDLVKFRIQAIDTDNPSSLASWMIFRAYITSLNDNVDASWNEIKYAGRGDKFYIYDGFSRKMSVNFKVAALSEKEMEPMYQKLNYLMSNLMPDYQNNLMRGPLMRMTIGNWIDGQLCILNSLSYSIPNDSPWEIALGEDDGGKRLLILPHVVEVSLSFTPIGSQTRDNNKISEKNATTSHIAQNWNGATEGEYIYPDINKVLKAGDRLDLLSYQYYKDVNLWWIIAAANNNVTKDTFKPEIQTQLLKRQDAINNRTHNNLQYYNSRNAWIRLSSSVNTYKKDAPKLTSLNPTEQELKTYLEALNNEANYDNTLAKQYILQGGILNNSGSLKSGLGEFNNAYSNIGANGNPYRLGIRPMPGITGLDIKSKGAYGSLREAVVNFQCWDIKQLEDLELLYMRPGYSVLLEWGWTPYLDNKGDLTSIVDYTDIVNKTYSKEELWKIQNAKSTNGQYSHNGTNKNVTSHYGNYDSMYGFVKNFSWNARNDGGYDCQTTIISIGEVIESLKINYSPFDNISSIISNGLISPNIQDDFKIINTGEMDLSGSYSHNILAGVFEEIWNISRQIAEKKENDIKNKDTGMSLLLHDNKYNVDYDIFYKKLNIKSSNAESYTSTGTIGKSDEQVYISLETLTHLLNNYVLLRDKKSNSPFTKLSVYEQEDIKSDPISGSNYLLSLAHPLQISIDPTICLIKNSLWINGIKIKIENNTSNNQNNNVIKYGTHNYNPTTTEGKIWWDNLIAKIKDAKKDSKKINTLKGFYDLLKEGLELPEDIYDALGVKNSNIFGAPLLINEKNIEAAKEDPKILQVQNTKSIVRSYSLQSNIPPELSTIVAIGSQVKGGALASDNNTLIDFNRGLIDRIIPVKDVPSKMDGIGGIVIGNLFKLPSDILPKGYKGENNIGRKIGYIVTGIGHSIHNNDWITKLDSQFVVLDKPDNGVNIDFSNLTLSLNPSGDVQSITNKNTTVNFQSVNNFGNVTSTVPPYGSAILDMISHTEGTVNHGQNGYDVLFGYKLIPNWNENYTGGHPSTVISIGNFDSSAAGRYQILKGTWNTIANGKNFNKKNQDEVGFKLVKNRVIGGETTMKAAFDLASQGIKDVNQNQPFLTMLGKGKLGLAGGWASIPDKNGKYQYNGQGHIGISVQDVYNIYIQAVNKYK</sequence>
<organism evidence="2 3">
    <name type="scientific">Wuchereria bancrofti</name>
    <dbReference type="NCBI Taxonomy" id="6293"/>
    <lineage>
        <taxon>Eukaryota</taxon>
        <taxon>Metazoa</taxon>
        <taxon>Ecdysozoa</taxon>
        <taxon>Nematoda</taxon>
        <taxon>Chromadorea</taxon>
        <taxon>Rhabditida</taxon>
        <taxon>Spirurina</taxon>
        <taxon>Spiruromorpha</taxon>
        <taxon>Filarioidea</taxon>
        <taxon>Onchocercidae</taxon>
        <taxon>Wuchereria</taxon>
    </lineage>
</organism>
<proteinExistence type="predicted"/>
<keyword evidence="3" id="KW-1185">Reference proteome</keyword>
<evidence type="ECO:0000313" key="2">
    <source>
        <dbReference type="EMBL" id="VDM09056.1"/>
    </source>
</evidence>
<dbReference type="SUPFAM" id="SSF53955">
    <property type="entry name" value="Lysozyme-like"/>
    <property type="match status" value="1"/>
</dbReference>
<evidence type="ECO:0000313" key="3">
    <source>
        <dbReference type="Proteomes" id="UP000270924"/>
    </source>
</evidence>
<feature type="region of interest" description="Disordered" evidence="1">
    <location>
        <begin position="1"/>
        <end position="30"/>
    </location>
</feature>
<protein>
    <submittedName>
        <fullName evidence="2">Uncharacterized protein</fullName>
    </submittedName>
</protein>
<name>A0A3P7DQ66_WUCBA</name>
<dbReference type="InParanoid" id="A0A3P7DQ66"/>
<dbReference type="AlphaFoldDB" id="A0A3P7DQ66"/>
<gene>
    <name evidence="2" type="ORF">WBA_LOCUS2442</name>
</gene>